<dbReference type="Proteomes" id="UP000481947">
    <property type="component" value="Unassembled WGS sequence"/>
</dbReference>
<dbReference type="Pfam" id="PF04340">
    <property type="entry name" value="DUF484"/>
    <property type="match status" value="1"/>
</dbReference>
<dbReference type="Gene3D" id="3.30.450.40">
    <property type="match status" value="1"/>
</dbReference>
<dbReference type="PANTHER" id="PTHR38765">
    <property type="entry name" value="DUF484 DOMAIN-CONTAINING PROTEIN"/>
    <property type="match status" value="1"/>
</dbReference>
<dbReference type="RefSeq" id="WP_161125770.1">
    <property type="nucleotide sequence ID" value="NZ_VYSB01000015.1"/>
</dbReference>
<comment type="caution">
    <text evidence="2">The sequence shown here is derived from an EMBL/GenBank/DDBJ whole genome shotgun (WGS) entry which is preliminary data.</text>
</comment>
<dbReference type="EMBL" id="VYSB01000015">
    <property type="protein sequence ID" value="MYZ53094.1"/>
    <property type="molecule type" value="Genomic_DNA"/>
</dbReference>
<evidence type="ECO:0000313" key="3">
    <source>
        <dbReference type="Proteomes" id="UP000481947"/>
    </source>
</evidence>
<reference evidence="2 3" key="1">
    <citation type="submission" date="2019-09" db="EMBL/GenBank/DDBJ databases">
        <title>Identification of Malikia spinosa a prominent benzene-, toluene-, and ethylbenzene-degrading bacterium: enrichment, isolation and whole genome sequencing.</title>
        <authorList>
            <person name="Tancsics A."/>
            <person name="Revesz F."/>
            <person name="Kriszt B."/>
        </authorList>
    </citation>
    <scope>NUCLEOTIDE SEQUENCE [LARGE SCALE GENOMIC DNA]</scope>
    <source>
        <strain evidence="2 3">AB6</strain>
    </source>
</reference>
<dbReference type="InterPro" id="IPR007435">
    <property type="entry name" value="DUF484"/>
</dbReference>
<dbReference type="PANTHER" id="PTHR38765:SF1">
    <property type="entry name" value="DUF484 DOMAIN-CONTAINING PROTEIN"/>
    <property type="match status" value="1"/>
</dbReference>
<sequence>MDSRAQFQPQPITEDDIAHFLATTPGFFERYAGLLASVQLGSPHSGRAISLQERQVELLRRKIHDLELRLAAMLRLGRDNVGIADKLLGLFQVLLSARSQQDLPCLLLSELERRFQLPQVALRLWDLAPEFADLEQAAASAAATSGAAALPDRLYCGPQAGQPALASASSRPASTGTDCGAGAPSWTFQAWRAGRLASKDFNAAGLGLVGLEEQPARASRTAAVATARRGVARLRLNVTELTPGWGWKPTRDQSPAH</sequence>
<evidence type="ECO:0000256" key="1">
    <source>
        <dbReference type="SAM" id="Coils"/>
    </source>
</evidence>
<gene>
    <name evidence="2" type="ORF">F5985_13395</name>
</gene>
<accession>A0A7C9IYS1</accession>
<protein>
    <submittedName>
        <fullName evidence="2">DUF484 family protein</fullName>
    </submittedName>
</protein>
<organism evidence="2 3">
    <name type="scientific">Malikia spinosa</name>
    <dbReference type="NCBI Taxonomy" id="86180"/>
    <lineage>
        <taxon>Bacteria</taxon>
        <taxon>Pseudomonadati</taxon>
        <taxon>Pseudomonadota</taxon>
        <taxon>Betaproteobacteria</taxon>
        <taxon>Burkholderiales</taxon>
        <taxon>Comamonadaceae</taxon>
        <taxon>Malikia</taxon>
    </lineage>
</organism>
<dbReference type="AlphaFoldDB" id="A0A7C9IYS1"/>
<name>A0A7C9IYS1_9BURK</name>
<keyword evidence="1" id="KW-0175">Coiled coil</keyword>
<feature type="coiled-coil region" evidence="1">
    <location>
        <begin position="49"/>
        <end position="76"/>
    </location>
</feature>
<proteinExistence type="predicted"/>
<evidence type="ECO:0000313" key="2">
    <source>
        <dbReference type="EMBL" id="MYZ53094.1"/>
    </source>
</evidence>
<dbReference type="InterPro" id="IPR029016">
    <property type="entry name" value="GAF-like_dom_sf"/>
</dbReference>